<name>M6WS53_LEPBO</name>
<sequence>MKLRYKLFSIECSRIWNYSLTIKSVEETYKFAGNRSPKIATAKR</sequence>
<dbReference type="Proteomes" id="UP000012159">
    <property type="component" value="Unassembled WGS sequence"/>
</dbReference>
<evidence type="ECO:0000313" key="2">
    <source>
        <dbReference type="Proteomes" id="UP000012159"/>
    </source>
</evidence>
<dbReference type="EMBL" id="AKWF02000023">
    <property type="protein sequence ID" value="EMO64578.1"/>
    <property type="molecule type" value="Genomic_DNA"/>
</dbReference>
<dbReference type="AlphaFoldDB" id="M6WS53"/>
<protein>
    <submittedName>
        <fullName evidence="1">Uncharacterized protein</fullName>
    </submittedName>
</protein>
<proteinExistence type="predicted"/>
<reference evidence="1 2" key="1">
    <citation type="submission" date="2013-01" db="EMBL/GenBank/DDBJ databases">
        <authorList>
            <person name="Harkins D.M."/>
            <person name="Durkin A.S."/>
            <person name="Brinkac L.M."/>
            <person name="Haft D.H."/>
            <person name="Selengut J.D."/>
            <person name="Sanka R."/>
            <person name="DePew J."/>
            <person name="Purushe J."/>
            <person name="Picardeau M."/>
            <person name="Werts C."/>
            <person name="Goarant C."/>
            <person name="Vinetz J.M."/>
            <person name="Sutton G.G."/>
            <person name="Nierman W.C."/>
            <person name="Fouts D.E."/>
        </authorList>
    </citation>
    <scope>NUCLEOTIDE SEQUENCE [LARGE SCALE GENOMIC DNA]</scope>
    <source>
        <strain evidence="1 2">200901868</strain>
    </source>
</reference>
<evidence type="ECO:0000313" key="1">
    <source>
        <dbReference type="EMBL" id="EMO64578.1"/>
    </source>
</evidence>
<accession>M6WS53</accession>
<comment type="caution">
    <text evidence="1">The sequence shown here is derived from an EMBL/GenBank/DDBJ whole genome shotgun (WGS) entry which is preliminary data.</text>
</comment>
<gene>
    <name evidence="1" type="ORF">LEP1GSC133_3057</name>
</gene>
<organism evidence="1 2">
    <name type="scientific">Leptospira borgpetersenii serovar Pomona str. 200901868</name>
    <dbReference type="NCBI Taxonomy" id="1192866"/>
    <lineage>
        <taxon>Bacteria</taxon>
        <taxon>Pseudomonadati</taxon>
        <taxon>Spirochaetota</taxon>
        <taxon>Spirochaetia</taxon>
        <taxon>Leptospirales</taxon>
        <taxon>Leptospiraceae</taxon>
        <taxon>Leptospira</taxon>
    </lineage>
</organism>